<dbReference type="Proteomes" id="UP000199163">
    <property type="component" value="Unassembled WGS sequence"/>
</dbReference>
<dbReference type="Gene3D" id="3.40.50.150">
    <property type="entry name" value="Vaccinia Virus protein VP39"/>
    <property type="match status" value="1"/>
</dbReference>
<gene>
    <name evidence="1" type="ORF">SAMN05192534_108121</name>
</gene>
<dbReference type="InterPro" id="IPR010719">
    <property type="entry name" value="MnmM_MeTrfase"/>
</dbReference>
<keyword evidence="1" id="KW-0808">Transferase</keyword>
<dbReference type="InterPro" id="IPR029063">
    <property type="entry name" value="SAM-dependent_MTases_sf"/>
</dbReference>
<keyword evidence="2" id="KW-1185">Reference proteome</keyword>
<sequence>MILPGILPFVREIIDRFVTTGSVAIDATAGNGNDTLYLAQTAGSNGKVYSFDIQEKAKQNTMQKLQEQQLADRVSFILDSHEHAASYIPAEEYPFLKAAVFNLGYLPKGDKTITTTGDTTIQAVNSLLSIMPSGSCIVLVIYHGHEEGKKEKQALESYASQLNQQIVHVLRYEFINQQNNPPYIIAMEKK</sequence>
<dbReference type="Pfam" id="PF06962">
    <property type="entry name" value="rRNA_methylase"/>
    <property type="match status" value="1"/>
</dbReference>
<dbReference type="EMBL" id="FNDK01000008">
    <property type="protein sequence ID" value="SDH64297.1"/>
    <property type="molecule type" value="Genomic_DNA"/>
</dbReference>
<proteinExistence type="predicted"/>
<accession>A0A1G8E2Y1</accession>
<dbReference type="PANTHER" id="PTHR35276:SF1">
    <property type="entry name" value="TRNA (MNM(5)S(2)U34)-METHYLTRANSFERASE, CHLOROPLASTIC"/>
    <property type="match status" value="1"/>
</dbReference>
<dbReference type="STRING" id="568899.SAMN05192534_108121"/>
<protein>
    <submittedName>
        <fullName evidence="1">Putative rRNA methylase</fullName>
    </submittedName>
</protein>
<dbReference type="GO" id="GO:0032259">
    <property type="term" value="P:methylation"/>
    <property type="evidence" value="ECO:0007669"/>
    <property type="project" value="UniProtKB-KW"/>
</dbReference>
<dbReference type="AlphaFoldDB" id="A0A1G8E2Y1"/>
<name>A0A1G8E2Y1_9BACI</name>
<evidence type="ECO:0000313" key="1">
    <source>
        <dbReference type="EMBL" id="SDH64297.1"/>
    </source>
</evidence>
<dbReference type="PANTHER" id="PTHR35276">
    <property type="entry name" value="S-ADENOSYL-L-METHIONINE-DEPENDENT METHYLTRANSFERASES SUPERFAMILY PROTEIN"/>
    <property type="match status" value="1"/>
</dbReference>
<reference evidence="2" key="1">
    <citation type="submission" date="2016-10" db="EMBL/GenBank/DDBJ databases">
        <authorList>
            <person name="Varghese N."/>
            <person name="Submissions S."/>
        </authorList>
    </citation>
    <scope>NUCLEOTIDE SEQUENCE [LARGE SCALE GENOMIC DNA]</scope>
    <source>
        <strain evidence="2">DSM 21632</strain>
    </source>
</reference>
<organism evidence="1 2">
    <name type="scientific">Alteribacillus persepolensis</name>
    <dbReference type="NCBI Taxonomy" id="568899"/>
    <lineage>
        <taxon>Bacteria</taxon>
        <taxon>Bacillati</taxon>
        <taxon>Bacillota</taxon>
        <taxon>Bacilli</taxon>
        <taxon>Bacillales</taxon>
        <taxon>Bacillaceae</taxon>
        <taxon>Alteribacillus</taxon>
    </lineage>
</organism>
<dbReference type="RefSeq" id="WP_091273002.1">
    <property type="nucleotide sequence ID" value="NZ_FNDK01000008.1"/>
</dbReference>
<keyword evidence="1" id="KW-0489">Methyltransferase</keyword>
<evidence type="ECO:0000313" key="2">
    <source>
        <dbReference type="Proteomes" id="UP000199163"/>
    </source>
</evidence>
<dbReference type="SUPFAM" id="SSF53335">
    <property type="entry name" value="S-adenosyl-L-methionine-dependent methyltransferases"/>
    <property type="match status" value="1"/>
</dbReference>
<dbReference type="OrthoDB" id="9792989at2"/>
<dbReference type="GO" id="GO:0008168">
    <property type="term" value="F:methyltransferase activity"/>
    <property type="evidence" value="ECO:0007669"/>
    <property type="project" value="UniProtKB-KW"/>
</dbReference>